<protein>
    <recommendedName>
        <fullName evidence="4">Secreted protein</fullName>
    </recommendedName>
</protein>
<evidence type="ECO:0000256" key="1">
    <source>
        <dbReference type="SAM" id="SignalP"/>
    </source>
</evidence>
<feature type="signal peptide" evidence="1">
    <location>
        <begin position="1"/>
        <end position="29"/>
    </location>
</feature>
<evidence type="ECO:0000313" key="3">
    <source>
        <dbReference type="Proteomes" id="UP001501600"/>
    </source>
</evidence>
<keyword evidence="3" id="KW-1185">Reference proteome</keyword>
<gene>
    <name evidence="2" type="ORF">GCM10025772_09010</name>
</gene>
<reference evidence="3" key="1">
    <citation type="journal article" date="2019" name="Int. J. Syst. Evol. Microbiol.">
        <title>The Global Catalogue of Microorganisms (GCM) 10K type strain sequencing project: providing services to taxonomists for standard genome sequencing and annotation.</title>
        <authorList>
            <consortium name="The Broad Institute Genomics Platform"/>
            <consortium name="The Broad Institute Genome Sequencing Center for Infectious Disease"/>
            <person name="Wu L."/>
            <person name="Ma J."/>
        </authorList>
    </citation>
    <scope>NUCLEOTIDE SEQUENCE [LARGE SCALE GENOMIC DNA]</scope>
    <source>
        <strain evidence="3">JCM 18720</strain>
    </source>
</reference>
<proteinExistence type="predicted"/>
<sequence>MNLFCRSIARKLVWVTLPLVMAFSAVLHAEDTLADHWMVTPKAGEQKTFEEALKKHLNYRQGKGDPRQWKVYVQVLGENLNTYIIRSCCFKWAEMDQYRQWGQDNRTTDHWNDHVKPLVAHASHNFSRLDMVNSHWPEDDSEYQYFGVSQMKVKAGHAASTRSDLATISDHAKEMKWPYFWSWSWQEAGDNTLSLVTPFPNYAAMESPQTSFFEALKQHLSSESRAQKLIESWSSHFSDSRYDLYRLRTDLSMTKP</sequence>
<comment type="caution">
    <text evidence="2">The sequence shown here is derived from an EMBL/GenBank/DDBJ whole genome shotgun (WGS) entry which is preliminary data.</text>
</comment>
<evidence type="ECO:0000313" key="2">
    <source>
        <dbReference type="EMBL" id="GAA5188617.1"/>
    </source>
</evidence>
<dbReference type="EMBL" id="BAABLF010000005">
    <property type="protein sequence ID" value="GAA5188617.1"/>
    <property type="molecule type" value="Genomic_DNA"/>
</dbReference>
<dbReference type="RefSeq" id="WP_345315849.1">
    <property type="nucleotide sequence ID" value="NZ_BAABLF010000005.1"/>
</dbReference>
<organism evidence="2 3">
    <name type="scientific">Ferrimonas gelatinilytica</name>
    <dbReference type="NCBI Taxonomy" id="1255257"/>
    <lineage>
        <taxon>Bacteria</taxon>
        <taxon>Pseudomonadati</taxon>
        <taxon>Pseudomonadota</taxon>
        <taxon>Gammaproteobacteria</taxon>
        <taxon>Alteromonadales</taxon>
        <taxon>Ferrimonadaceae</taxon>
        <taxon>Ferrimonas</taxon>
    </lineage>
</organism>
<accession>A0ABP9RYF7</accession>
<evidence type="ECO:0008006" key="4">
    <source>
        <dbReference type="Google" id="ProtNLM"/>
    </source>
</evidence>
<name>A0ABP9RYF7_9GAMM</name>
<dbReference type="Proteomes" id="UP001501600">
    <property type="component" value="Unassembled WGS sequence"/>
</dbReference>
<keyword evidence="1" id="KW-0732">Signal</keyword>
<feature type="chain" id="PRO_5045240934" description="Secreted protein" evidence="1">
    <location>
        <begin position="30"/>
        <end position="256"/>
    </location>
</feature>